<name>A0A0Q3S0P7_BRADI</name>
<reference evidence="2 3" key="1">
    <citation type="journal article" date="2010" name="Nature">
        <title>Genome sequencing and analysis of the model grass Brachypodium distachyon.</title>
        <authorList>
            <consortium name="International Brachypodium Initiative"/>
        </authorList>
    </citation>
    <scope>NUCLEOTIDE SEQUENCE [LARGE SCALE GENOMIC DNA]</scope>
    <source>
        <strain evidence="2 3">Bd21</strain>
    </source>
</reference>
<feature type="signal peptide" evidence="1">
    <location>
        <begin position="1"/>
        <end position="30"/>
    </location>
</feature>
<evidence type="ECO:0008006" key="5">
    <source>
        <dbReference type="Google" id="ProtNLM"/>
    </source>
</evidence>
<dbReference type="AlphaFoldDB" id="A0A0Q3S0P7"/>
<keyword evidence="4" id="KW-1185">Reference proteome</keyword>
<evidence type="ECO:0000313" key="4">
    <source>
        <dbReference type="Proteomes" id="UP000008810"/>
    </source>
</evidence>
<dbReference type="Gramene" id="KQK18570">
    <property type="protein sequence ID" value="KQK18570"/>
    <property type="gene ID" value="BRADI_1g43402v3"/>
</dbReference>
<evidence type="ECO:0000256" key="1">
    <source>
        <dbReference type="SAM" id="SignalP"/>
    </source>
</evidence>
<proteinExistence type="predicted"/>
<feature type="chain" id="PRO_5036297631" description="Secreted protein" evidence="1">
    <location>
        <begin position="31"/>
        <end position="99"/>
    </location>
</feature>
<evidence type="ECO:0000313" key="3">
    <source>
        <dbReference type="EnsemblPlants" id="KQK18570"/>
    </source>
</evidence>
<reference evidence="2" key="2">
    <citation type="submission" date="2017-06" db="EMBL/GenBank/DDBJ databases">
        <title>WGS assembly of Brachypodium distachyon.</title>
        <authorList>
            <consortium name="The International Brachypodium Initiative"/>
            <person name="Lucas S."/>
            <person name="Harmon-Smith M."/>
            <person name="Lail K."/>
            <person name="Tice H."/>
            <person name="Grimwood J."/>
            <person name="Bruce D."/>
            <person name="Barry K."/>
            <person name="Shu S."/>
            <person name="Lindquist E."/>
            <person name="Wang M."/>
            <person name="Pitluck S."/>
            <person name="Vogel J.P."/>
            <person name="Garvin D.F."/>
            <person name="Mockler T.C."/>
            <person name="Schmutz J."/>
            <person name="Rokhsar D."/>
            <person name="Bevan M.W."/>
        </authorList>
    </citation>
    <scope>NUCLEOTIDE SEQUENCE</scope>
    <source>
        <strain evidence="2">Bd21</strain>
    </source>
</reference>
<reference evidence="3" key="3">
    <citation type="submission" date="2018-08" db="UniProtKB">
        <authorList>
            <consortium name="EnsemblPlants"/>
        </authorList>
    </citation>
    <scope>IDENTIFICATION</scope>
    <source>
        <strain evidence="3">cv. Bd21</strain>
    </source>
</reference>
<dbReference type="Proteomes" id="UP000008810">
    <property type="component" value="Chromosome 1"/>
</dbReference>
<evidence type="ECO:0000313" key="2">
    <source>
        <dbReference type="EMBL" id="KQK18570.1"/>
    </source>
</evidence>
<organism evidence="2">
    <name type="scientific">Brachypodium distachyon</name>
    <name type="common">Purple false brome</name>
    <name type="synonym">Trachynia distachya</name>
    <dbReference type="NCBI Taxonomy" id="15368"/>
    <lineage>
        <taxon>Eukaryota</taxon>
        <taxon>Viridiplantae</taxon>
        <taxon>Streptophyta</taxon>
        <taxon>Embryophyta</taxon>
        <taxon>Tracheophyta</taxon>
        <taxon>Spermatophyta</taxon>
        <taxon>Magnoliopsida</taxon>
        <taxon>Liliopsida</taxon>
        <taxon>Poales</taxon>
        <taxon>Poaceae</taxon>
        <taxon>BOP clade</taxon>
        <taxon>Pooideae</taxon>
        <taxon>Stipodae</taxon>
        <taxon>Brachypodieae</taxon>
        <taxon>Brachypodium</taxon>
    </lineage>
</organism>
<accession>A0A0Q3S0P7</accession>
<protein>
    <recommendedName>
        <fullName evidence="5">Secreted protein</fullName>
    </recommendedName>
</protein>
<gene>
    <name evidence="2" type="ORF">BRADI_1g43402v3</name>
</gene>
<dbReference type="EnsemblPlants" id="KQK18570">
    <property type="protein sequence ID" value="KQK18570"/>
    <property type="gene ID" value="BRADI_1g43402v3"/>
</dbReference>
<dbReference type="InParanoid" id="A0A0Q3S0P7"/>
<dbReference type="EMBL" id="CM000880">
    <property type="protein sequence ID" value="KQK18570.1"/>
    <property type="molecule type" value="Genomic_DNA"/>
</dbReference>
<keyword evidence="1" id="KW-0732">Signal</keyword>
<sequence length="99" mass="10648">MGRHFIKLAIIYIIIKKLVVQVVHPRVAHAVVVAAVVAGAVEVESRVIIGVDDDDSRLLLHRHETAAFCASALEAYPTCGRRSSACCFASSLLARSAVH</sequence>